<organism evidence="1 2">
    <name type="scientific">Magnetospirillum aberrantis SpK</name>
    <dbReference type="NCBI Taxonomy" id="908842"/>
    <lineage>
        <taxon>Bacteria</taxon>
        <taxon>Pseudomonadati</taxon>
        <taxon>Pseudomonadota</taxon>
        <taxon>Alphaproteobacteria</taxon>
        <taxon>Rhodospirillales</taxon>
        <taxon>Rhodospirillaceae</taxon>
        <taxon>Magnetospirillum</taxon>
    </lineage>
</organism>
<dbReference type="EMBL" id="JAAIYP010000009">
    <property type="protein sequence ID" value="NFV79043.1"/>
    <property type="molecule type" value="Genomic_DNA"/>
</dbReference>
<keyword evidence="2" id="KW-1185">Reference proteome</keyword>
<accession>A0A7C9QRW7</accession>
<dbReference type="RefSeq" id="WP_163674706.1">
    <property type="nucleotide sequence ID" value="NZ_JAAIYP010000009.1"/>
</dbReference>
<comment type="caution">
    <text evidence="1">The sequence shown here is derived from an EMBL/GenBank/DDBJ whole genome shotgun (WGS) entry which is preliminary data.</text>
</comment>
<reference evidence="1 2" key="1">
    <citation type="submission" date="2020-02" db="EMBL/GenBank/DDBJ databases">
        <authorList>
            <person name="Dziuba M."/>
            <person name="Kuznetsov B."/>
            <person name="Mardanov A."/>
            <person name="Ravin N."/>
            <person name="Grouzdev D."/>
        </authorList>
    </citation>
    <scope>NUCLEOTIDE SEQUENCE [LARGE SCALE GENOMIC DNA]</scope>
    <source>
        <strain evidence="1 2">SpK</strain>
    </source>
</reference>
<evidence type="ECO:0000313" key="2">
    <source>
        <dbReference type="Proteomes" id="UP000480684"/>
    </source>
</evidence>
<dbReference type="AlphaFoldDB" id="A0A7C9QRW7"/>
<evidence type="ECO:0000313" key="1">
    <source>
        <dbReference type="EMBL" id="NFV79043.1"/>
    </source>
</evidence>
<name>A0A7C9QRW7_9PROT</name>
<sequence length="147" mass="16792">MDDSESRSRAKRFADYVRLHVANEKAITLPVEARLLRSGINDFGLDLDLAQGTLMAVATREGVALESLAERPTRTFIDYLTNGKKVSKKNFRKAVTFYRRLTNDAVDEETARKQVKRIVDGDGLKVRRNLIGMRRWYNRIPKPDPVA</sequence>
<proteinExistence type="predicted"/>
<dbReference type="Proteomes" id="UP000480684">
    <property type="component" value="Unassembled WGS sequence"/>
</dbReference>
<protein>
    <submittedName>
        <fullName evidence="1">Uncharacterized protein</fullName>
    </submittedName>
</protein>
<gene>
    <name evidence="1" type="ORF">G4223_02795</name>
</gene>